<proteinExistence type="predicted"/>
<evidence type="ECO:0000313" key="6">
    <source>
        <dbReference type="EMBL" id="MFC6046079.1"/>
    </source>
</evidence>
<evidence type="ECO:0000256" key="1">
    <source>
        <dbReference type="ARBA" id="ARBA00022723"/>
    </source>
</evidence>
<feature type="domain" description="Zinc finger DksA/TraR C4-type" evidence="5">
    <location>
        <begin position="79"/>
        <end position="110"/>
    </location>
</feature>
<comment type="caution">
    <text evidence="6">The sequence shown here is derived from an EMBL/GenBank/DDBJ whole genome shotgun (WGS) entry which is preliminary data.</text>
</comment>
<keyword evidence="3" id="KW-0862">Zinc</keyword>
<dbReference type="InterPro" id="IPR037187">
    <property type="entry name" value="DnaK_N"/>
</dbReference>
<keyword evidence="7" id="KW-1185">Reference proteome</keyword>
<dbReference type="Proteomes" id="UP001596135">
    <property type="component" value="Unassembled WGS sequence"/>
</dbReference>
<dbReference type="SUPFAM" id="SSF57716">
    <property type="entry name" value="Glucocorticoid receptor-like (DNA-binding domain)"/>
    <property type="match status" value="1"/>
</dbReference>
<accession>A0ABW1LQI6</accession>
<evidence type="ECO:0000256" key="3">
    <source>
        <dbReference type="ARBA" id="ARBA00022833"/>
    </source>
</evidence>
<dbReference type="PROSITE" id="PS51128">
    <property type="entry name" value="ZF_DKSA_2"/>
    <property type="match status" value="1"/>
</dbReference>
<dbReference type="Gene3D" id="1.20.120.910">
    <property type="entry name" value="DksA, coiled-coil domain"/>
    <property type="match status" value="1"/>
</dbReference>
<protein>
    <submittedName>
        <fullName evidence="6">TraR/DksA family transcriptional regulator</fullName>
    </submittedName>
</protein>
<evidence type="ECO:0000256" key="2">
    <source>
        <dbReference type="ARBA" id="ARBA00022771"/>
    </source>
</evidence>
<dbReference type="RefSeq" id="WP_379160446.1">
    <property type="nucleotide sequence ID" value="NZ_JBHSRJ010000009.1"/>
</dbReference>
<gene>
    <name evidence="6" type="ORF">ACFPYL_23545</name>
</gene>
<feature type="zinc finger region" description="dksA C4-type" evidence="4">
    <location>
        <begin position="84"/>
        <end position="108"/>
    </location>
</feature>
<evidence type="ECO:0000256" key="4">
    <source>
        <dbReference type="PROSITE-ProRule" id="PRU00510"/>
    </source>
</evidence>
<organism evidence="6 7">
    <name type="scientific">Nocardioides hankookensis</name>
    <dbReference type="NCBI Taxonomy" id="443157"/>
    <lineage>
        <taxon>Bacteria</taxon>
        <taxon>Bacillati</taxon>
        <taxon>Actinomycetota</taxon>
        <taxon>Actinomycetes</taxon>
        <taxon>Propionibacteriales</taxon>
        <taxon>Nocardioidaceae</taxon>
        <taxon>Nocardioides</taxon>
    </lineage>
</organism>
<reference evidence="7" key="1">
    <citation type="journal article" date="2019" name="Int. J. Syst. Evol. Microbiol.">
        <title>The Global Catalogue of Microorganisms (GCM) 10K type strain sequencing project: providing services to taxonomists for standard genome sequencing and annotation.</title>
        <authorList>
            <consortium name="The Broad Institute Genomics Platform"/>
            <consortium name="The Broad Institute Genome Sequencing Center for Infectious Disease"/>
            <person name="Wu L."/>
            <person name="Ma J."/>
        </authorList>
    </citation>
    <scope>NUCLEOTIDE SEQUENCE [LARGE SCALE GENOMIC DNA]</scope>
    <source>
        <strain evidence="7">CCUG 54522</strain>
    </source>
</reference>
<dbReference type="InterPro" id="IPR000962">
    <property type="entry name" value="Znf_DskA_TraR"/>
</dbReference>
<keyword evidence="1" id="KW-0479">Metal-binding</keyword>
<dbReference type="PANTHER" id="PTHR33823:SF4">
    <property type="entry name" value="GENERAL STRESS PROTEIN 16O"/>
    <property type="match status" value="1"/>
</dbReference>
<sequence length="123" mass="13273">MTAQERLEQERRRTERRLVDLRGDYRGFVEASKDTNADDEHDPEGATIAFERSQAGALVHQAEEQLREVDAALERVAQGTYGVCAVCGEEIPPGRLEVRPTATTCVGCATSGPAASGAATRRG</sequence>
<dbReference type="EMBL" id="JBHSRJ010000009">
    <property type="protein sequence ID" value="MFC6046079.1"/>
    <property type="molecule type" value="Genomic_DNA"/>
</dbReference>
<dbReference type="PANTHER" id="PTHR33823">
    <property type="entry name" value="RNA POLYMERASE-BINDING TRANSCRIPTION FACTOR DKSA-RELATED"/>
    <property type="match status" value="1"/>
</dbReference>
<keyword evidence="2" id="KW-0863">Zinc-finger</keyword>
<name>A0ABW1LQI6_9ACTN</name>
<dbReference type="Pfam" id="PF01258">
    <property type="entry name" value="zf-dskA_traR"/>
    <property type="match status" value="1"/>
</dbReference>
<evidence type="ECO:0000313" key="7">
    <source>
        <dbReference type="Proteomes" id="UP001596135"/>
    </source>
</evidence>
<evidence type="ECO:0000259" key="5">
    <source>
        <dbReference type="Pfam" id="PF01258"/>
    </source>
</evidence>
<dbReference type="SUPFAM" id="SSF109635">
    <property type="entry name" value="DnaK suppressor protein DksA, alpha-hairpin domain"/>
    <property type="match status" value="1"/>
</dbReference>